<gene>
    <name evidence="2" type="ORF">DPMN_005118</name>
</gene>
<keyword evidence="3" id="KW-1185">Reference proteome</keyword>
<feature type="region of interest" description="Disordered" evidence="1">
    <location>
        <begin position="1"/>
        <end position="25"/>
    </location>
</feature>
<name>A0A9D4MPR3_DREPO</name>
<sequence>MKSNGVRHATLRREQMTEADEEMSGLYDHHRRIASRRTSYWSILLEQFHTDVC</sequence>
<protein>
    <submittedName>
        <fullName evidence="2">Uncharacterized protein</fullName>
    </submittedName>
</protein>
<accession>A0A9D4MPR3</accession>
<evidence type="ECO:0000256" key="1">
    <source>
        <dbReference type="SAM" id="MobiDB-lite"/>
    </source>
</evidence>
<dbReference type="AlphaFoldDB" id="A0A9D4MPR3"/>
<organism evidence="2 3">
    <name type="scientific">Dreissena polymorpha</name>
    <name type="common">Zebra mussel</name>
    <name type="synonym">Mytilus polymorpha</name>
    <dbReference type="NCBI Taxonomy" id="45954"/>
    <lineage>
        <taxon>Eukaryota</taxon>
        <taxon>Metazoa</taxon>
        <taxon>Spiralia</taxon>
        <taxon>Lophotrochozoa</taxon>
        <taxon>Mollusca</taxon>
        <taxon>Bivalvia</taxon>
        <taxon>Autobranchia</taxon>
        <taxon>Heteroconchia</taxon>
        <taxon>Euheterodonta</taxon>
        <taxon>Imparidentia</taxon>
        <taxon>Neoheterodontei</taxon>
        <taxon>Myida</taxon>
        <taxon>Dreissenoidea</taxon>
        <taxon>Dreissenidae</taxon>
        <taxon>Dreissena</taxon>
    </lineage>
</organism>
<comment type="caution">
    <text evidence="2">The sequence shown here is derived from an EMBL/GenBank/DDBJ whole genome shotgun (WGS) entry which is preliminary data.</text>
</comment>
<reference evidence="2" key="1">
    <citation type="journal article" date="2019" name="bioRxiv">
        <title>The Genome of the Zebra Mussel, Dreissena polymorpha: A Resource for Invasive Species Research.</title>
        <authorList>
            <person name="McCartney M.A."/>
            <person name="Auch B."/>
            <person name="Kono T."/>
            <person name="Mallez S."/>
            <person name="Zhang Y."/>
            <person name="Obille A."/>
            <person name="Becker A."/>
            <person name="Abrahante J.E."/>
            <person name="Garbe J."/>
            <person name="Badalamenti J.P."/>
            <person name="Herman A."/>
            <person name="Mangelson H."/>
            <person name="Liachko I."/>
            <person name="Sullivan S."/>
            <person name="Sone E.D."/>
            <person name="Koren S."/>
            <person name="Silverstein K.A.T."/>
            <person name="Beckman K.B."/>
            <person name="Gohl D.M."/>
        </authorList>
    </citation>
    <scope>NUCLEOTIDE SEQUENCE</scope>
    <source>
        <strain evidence="2">Duluth1</strain>
        <tissue evidence="2">Whole animal</tissue>
    </source>
</reference>
<evidence type="ECO:0000313" key="2">
    <source>
        <dbReference type="EMBL" id="KAH3881195.1"/>
    </source>
</evidence>
<dbReference type="EMBL" id="JAIWYP010000001">
    <property type="protein sequence ID" value="KAH3881195.1"/>
    <property type="molecule type" value="Genomic_DNA"/>
</dbReference>
<evidence type="ECO:0000313" key="3">
    <source>
        <dbReference type="Proteomes" id="UP000828390"/>
    </source>
</evidence>
<proteinExistence type="predicted"/>
<dbReference type="Proteomes" id="UP000828390">
    <property type="component" value="Unassembled WGS sequence"/>
</dbReference>
<reference evidence="2" key="2">
    <citation type="submission" date="2020-11" db="EMBL/GenBank/DDBJ databases">
        <authorList>
            <person name="McCartney M.A."/>
            <person name="Auch B."/>
            <person name="Kono T."/>
            <person name="Mallez S."/>
            <person name="Becker A."/>
            <person name="Gohl D.M."/>
            <person name="Silverstein K.A.T."/>
            <person name="Koren S."/>
            <person name="Bechman K.B."/>
            <person name="Herman A."/>
            <person name="Abrahante J.E."/>
            <person name="Garbe J."/>
        </authorList>
    </citation>
    <scope>NUCLEOTIDE SEQUENCE</scope>
    <source>
        <strain evidence="2">Duluth1</strain>
        <tissue evidence="2">Whole animal</tissue>
    </source>
</reference>